<organism evidence="2 3">
    <name type="scientific">Vibrio vulnificus</name>
    <dbReference type="NCBI Taxonomy" id="672"/>
    <lineage>
        <taxon>Bacteria</taxon>
        <taxon>Pseudomonadati</taxon>
        <taxon>Pseudomonadota</taxon>
        <taxon>Gammaproteobacteria</taxon>
        <taxon>Vibrionales</taxon>
        <taxon>Vibrionaceae</taxon>
        <taxon>Vibrio</taxon>
    </lineage>
</organism>
<dbReference type="EMBL" id="PDGH01000117">
    <property type="protein sequence ID" value="POB45207.1"/>
    <property type="molecule type" value="Genomic_DNA"/>
</dbReference>
<comment type="caution">
    <text evidence="2">The sequence shown here is derived from an EMBL/GenBank/DDBJ whole genome shotgun (WGS) entry which is preliminary data.</text>
</comment>
<proteinExistence type="predicted"/>
<sequence length="143" mass="16714">MRYWSIVLILFSALAHSYPADSEKWQHRSIMFFAPSHDQYVQQFLLETLMEECSLQERDIVTLVIKEDGSTIPVWAQDAFDLSVLNAFYDIPKGQHTGILVGKDGREKLRWGEKTDWTLLKKVIDQMPLRQQEMQRNPSRCAI</sequence>
<dbReference type="Pfam" id="PF13778">
    <property type="entry name" value="DUF4174"/>
    <property type="match status" value="1"/>
</dbReference>
<protein>
    <submittedName>
        <fullName evidence="2">DUF4174 domain-containing protein</fullName>
    </submittedName>
</protein>
<gene>
    <name evidence="2" type="ORF">CRN52_16960</name>
</gene>
<evidence type="ECO:0000259" key="1">
    <source>
        <dbReference type="Pfam" id="PF13778"/>
    </source>
</evidence>
<feature type="domain" description="DUF4174" evidence="1">
    <location>
        <begin position="21"/>
        <end position="133"/>
    </location>
</feature>
<accession>A0A2S3QZW3</accession>
<evidence type="ECO:0000313" key="3">
    <source>
        <dbReference type="Proteomes" id="UP000237466"/>
    </source>
</evidence>
<evidence type="ECO:0000313" key="2">
    <source>
        <dbReference type="EMBL" id="POB45207.1"/>
    </source>
</evidence>
<name>A0A2S3QZW3_VIBVL</name>
<reference evidence="2 3" key="1">
    <citation type="journal article" date="2018" name="Front. Microbiol.">
        <title>Phylogeny of Vibrio vulnificus from the Analysis of the Core-Genome: Implications for Intra-Species Taxonomy.</title>
        <authorList>
            <person name="Roig F.J."/>
            <person name="Gonzalez-Candelas F."/>
            <person name="Sanjuan E."/>
            <person name="Fouz B."/>
            <person name="Feil E.J."/>
            <person name="Llorens C."/>
            <person name="Baker-Austin C."/>
            <person name="Oliver J.D."/>
            <person name="Danin-Poleg Y."/>
            <person name="Gibas C.J."/>
            <person name="Kashi Y."/>
            <person name="Gulig P.A."/>
            <person name="Morrison S.S."/>
            <person name="Amaro C."/>
        </authorList>
    </citation>
    <scope>NUCLEOTIDE SEQUENCE [LARGE SCALE GENOMIC DNA]</scope>
    <source>
        <strain evidence="2 3">CECT4608</strain>
    </source>
</reference>
<dbReference type="InterPro" id="IPR025232">
    <property type="entry name" value="DUF4174"/>
</dbReference>
<dbReference type="Proteomes" id="UP000237466">
    <property type="component" value="Unassembled WGS sequence"/>
</dbReference>
<dbReference type="RefSeq" id="WP_017790927.1">
    <property type="nucleotide sequence ID" value="NZ_CABMOC010000003.1"/>
</dbReference>
<dbReference type="AlphaFoldDB" id="A0A2S3QZW3"/>